<dbReference type="SUPFAM" id="SSF51695">
    <property type="entry name" value="PLC-like phosphodiesterases"/>
    <property type="match status" value="1"/>
</dbReference>
<evidence type="ECO:0000256" key="4">
    <source>
        <dbReference type="ARBA" id="ARBA00023157"/>
    </source>
</evidence>
<gene>
    <name evidence="6" type="ORF">HPB52_019953</name>
</gene>
<comment type="caution">
    <text evidence="6">The sequence shown here is derived from an EMBL/GenBank/DDBJ whole genome shotgun (WGS) entry which is preliminary data.</text>
</comment>
<evidence type="ECO:0000256" key="2">
    <source>
        <dbReference type="ARBA" id="ARBA00022723"/>
    </source>
</evidence>
<keyword evidence="3" id="KW-0460">Magnesium</keyword>
<keyword evidence="5" id="KW-0456">Lyase</keyword>
<organism evidence="6 7">
    <name type="scientific">Rhipicephalus sanguineus</name>
    <name type="common">Brown dog tick</name>
    <name type="synonym">Ixodes sanguineus</name>
    <dbReference type="NCBI Taxonomy" id="34632"/>
    <lineage>
        <taxon>Eukaryota</taxon>
        <taxon>Metazoa</taxon>
        <taxon>Ecdysozoa</taxon>
        <taxon>Arthropoda</taxon>
        <taxon>Chelicerata</taxon>
        <taxon>Arachnida</taxon>
        <taxon>Acari</taxon>
        <taxon>Parasitiformes</taxon>
        <taxon>Ixodida</taxon>
        <taxon>Ixodoidea</taxon>
        <taxon>Ixodidae</taxon>
        <taxon>Rhipicephalinae</taxon>
        <taxon>Rhipicephalus</taxon>
        <taxon>Rhipicephalus</taxon>
    </lineage>
</organism>
<dbReference type="GO" id="GO:0016829">
    <property type="term" value="F:lyase activity"/>
    <property type="evidence" value="ECO:0007669"/>
    <property type="project" value="UniProtKB-KW"/>
</dbReference>
<evidence type="ECO:0000256" key="5">
    <source>
        <dbReference type="ARBA" id="ARBA00023239"/>
    </source>
</evidence>
<proteinExistence type="predicted"/>
<evidence type="ECO:0000313" key="6">
    <source>
        <dbReference type="EMBL" id="KAH7944471.1"/>
    </source>
</evidence>
<dbReference type="GO" id="GO:0008081">
    <property type="term" value="F:phosphoric diester hydrolase activity"/>
    <property type="evidence" value="ECO:0007669"/>
    <property type="project" value="InterPro"/>
</dbReference>
<dbReference type="InterPro" id="IPR017946">
    <property type="entry name" value="PLC-like_Pdiesterase_TIM-brl"/>
</dbReference>
<evidence type="ECO:0000256" key="1">
    <source>
        <dbReference type="ARBA" id="ARBA00000110"/>
    </source>
</evidence>
<name>A0A9D4ST46_RHISA</name>
<dbReference type="Proteomes" id="UP000821837">
    <property type="component" value="Unassembled WGS sequence"/>
</dbReference>
<dbReference type="VEuPathDB" id="VectorBase:RSAN_030689"/>
<dbReference type="GO" id="GO:0006629">
    <property type="term" value="P:lipid metabolic process"/>
    <property type="evidence" value="ECO:0007669"/>
    <property type="project" value="InterPro"/>
</dbReference>
<reference evidence="6" key="1">
    <citation type="journal article" date="2020" name="Cell">
        <title>Large-Scale Comparative Analyses of Tick Genomes Elucidate Their Genetic Diversity and Vector Capacities.</title>
        <authorList>
            <consortium name="Tick Genome and Microbiome Consortium (TIGMIC)"/>
            <person name="Jia N."/>
            <person name="Wang J."/>
            <person name="Shi W."/>
            <person name="Du L."/>
            <person name="Sun Y."/>
            <person name="Zhan W."/>
            <person name="Jiang J.F."/>
            <person name="Wang Q."/>
            <person name="Zhang B."/>
            <person name="Ji P."/>
            <person name="Bell-Sakyi L."/>
            <person name="Cui X.M."/>
            <person name="Yuan T.T."/>
            <person name="Jiang B.G."/>
            <person name="Yang W.F."/>
            <person name="Lam T.T."/>
            <person name="Chang Q.C."/>
            <person name="Ding S.J."/>
            <person name="Wang X.J."/>
            <person name="Zhu J.G."/>
            <person name="Ruan X.D."/>
            <person name="Zhao L."/>
            <person name="Wei J.T."/>
            <person name="Ye R.Z."/>
            <person name="Que T.C."/>
            <person name="Du C.H."/>
            <person name="Zhou Y.H."/>
            <person name="Cheng J.X."/>
            <person name="Dai P.F."/>
            <person name="Guo W.B."/>
            <person name="Han X.H."/>
            <person name="Huang E.J."/>
            <person name="Li L.F."/>
            <person name="Wei W."/>
            <person name="Gao Y.C."/>
            <person name="Liu J.Z."/>
            <person name="Shao H.Z."/>
            <person name="Wang X."/>
            <person name="Wang C.C."/>
            <person name="Yang T.C."/>
            <person name="Huo Q.B."/>
            <person name="Li W."/>
            <person name="Chen H.Y."/>
            <person name="Chen S.E."/>
            <person name="Zhou L.G."/>
            <person name="Ni X.B."/>
            <person name="Tian J.H."/>
            <person name="Sheng Y."/>
            <person name="Liu T."/>
            <person name="Pan Y.S."/>
            <person name="Xia L.Y."/>
            <person name="Li J."/>
            <person name="Zhao F."/>
            <person name="Cao W.C."/>
        </authorList>
    </citation>
    <scope>NUCLEOTIDE SEQUENCE</scope>
    <source>
        <strain evidence="6">Rsan-2018</strain>
    </source>
</reference>
<comment type="catalytic activity">
    <reaction evidence="1">
        <text>an N-(acyl)-sphingosylphosphoethanolamine = an N-(acyl)-sphingosyl-1,3-cyclic phosphate + ethanolamine</text>
        <dbReference type="Rhea" id="RHEA:60648"/>
        <dbReference type="ChEBI" id="CHEBI:57603"/>
        <dbReference type="ChEBI" id="CHEBI:143891"/>
        <dbReference type="ChEBI" id="CHEBI:143892"/>
    </reaction>
</comment>
<keyword evidence="7" id="KW-1185">Reference proteome</keyword>
<sequence>MLSATTITPNFGFSFHIEACGFHRRPIYNVYHMTNAIWQVDEGMELGANAIESDVAFDKEGSAAWFYHGAPCDCFRRCQRYEEVPTLLRYLRRTTAGGVYEKRLVFLFLDLKTYSLYPEKKYDAGVDIAKKLQKHLWLGVPVHKALNVLLSVASVDDKELLLGATQTIRREMPEMMAKIGFDVSGNGELDPIENLYRELGIHGHRWQGDGATNCISYARTAWRINSIVENRDAGEPSNFIEKAYQWTVDMQKHLRLALRRGVDAIITNKPDRLASVLKENEFRSTVRLANASDNPWTRFGCRYNCDRIPFVSGDAADDDDGVAWAGVPAAE</sequence>
<evidence type="ECO:0000256" key="3">
    <source>
        <dbReference type="ARBA" id="ARBA00022842"/>
    </source>
</evidence>
<dbReference type="GO" id="GO:0046872">
    <property type="term" value="F:metal ion binding"/>
    <property type="evidence" value="ECO:0007669"/>
    <property type="project" value="UniProtKB-KW"/>
</dbReference>
<dbReference type="Gene3D" id="3.20.20.190">
    <property type="entry name" value="Phosphatidylinositol (PI) phosphodiesterase"/>
    <property type="match status" value="1"/>
</dbReference>
<dbReference type="CDD" id="cd08576">
    <property type="entry name" value="GDPD_like_SMaseD_PLD"/>
    <property type="match status" value="1"/>
</dbReference>
<reference evidence="6" key="2">
    <citation type="submission" date="2021-09" db="EMBL/GenBank/DDBJ databases">
        <authorList>
            <person name="Jia N."/>
            <person name="Wang J."/>
            <person name="Shi W."/>
            <person name="Du L."/>
            <person name="Sun Y."/>
            <person name="Zhan W."/>
            <person name="Jiang J."/>
            <person name="Wang Q."/>
            <person name="Zhang B."/>
            <person name="Ji P."/>
            <person name="Sakyi L.B."/>
            <person name="Cui X."/>
            <person name="Yuan T."/>
            <person name="Jiang B."/>
            <person name="Yang W."/>
            <person name="Lam T.T.-Y."/>
            <person name="Chang Q."/>
            <person name="Ding S."/>
            <person name="Wang X."/>
            <person name="Zhu J."/>
            <person name="Ruan X."/>
            <person name="Zhao L."/>
            <person name="Wei J."/>
            <person name="Que T."/>
            <person name="Du C."/>
            <person name="Cheng J."/>
            <person name="Dai P."/>
            <person name="Han X."/>
            <person name="Huang E."/>
            <person name="Gao Y."/>
            <person name="Liu J."/>
            <person name="Shao H."/>
            <person name="Ye R."/>
            <person name="Li L."/>
            <person name="Wei W."/>
            <person name="Wang X."/>
            <person name="Wang C."/>
            <person name="Huo Q."/>
            <person name="Li W."/>
            <person name="Guo W."/>
            <person name="Chen H."/>
            <person name="Chen S."/>
            <person name="Zhou L."/>
            <person name="Zhou L."/>
            <person name="Ni X."/>
            <person name="Tian J."/>
            <person name="Zhou Y."/>
            <person name="Sheng Y."/>
            <person name="Liu T."/>
            <person name="Pan Y."/>
            <person name="Xia L."/>
            <person name="Li J."/>
            <person name="Zhao F."/>
            <person name="Cao W."/>
        </authorList>
    </citation>
    <scope>NUCLEOTIDE SEQUENCE</scope>
    <source>
        <strain evidence="6">Rsan-2018</strain>
        <tissue evidence="6">Larvae</tissue>
    </source>
</reference>
<accession>A0A9D4ST46</accession>
<dbReference type="EMBL" id="JABSTV010001253">
    <property type="protein sequence ID" value="KAH7944471.1"/>
    <property type="molecule type" value="Genomic_DNA"/>
</dbReference>
<keyword evidence="4" id="KW-1015">Disulfide bond</keyword>
<protein>
    <submittedName>
        <fullName evidence="6">Uncharacterized protein</fullName>
    </submittedName>
</protein>
<evidence type="ECO:0000313" key="7">
    <source>
        <dbReference type="Proteomes" id="UP000821837"/>
    </source>
</evidence>
<keyword evidence="2" id="KW-0479">Metal-binding</keyword>
<dbReference type="AlphaFoldDB" id="A0A9D4ST46"/>